<protein>
    <submittedName>
        <fullName evidence="2">Uncharacterized protein</fullName>
    </submittedName>
</protein>
<gene>
    <name evidence="2" type="ORF">QYE76_030232</name>
</gene>
<comment type="caution">
    <text evidence="2">The sequence shown here is derived from an EMBL/GenBank/DDBJ whole genome shotgun (WGS) entry which is preliminary data.</text>
</comment>
<dbReference type="Proteomes" id="UP001231189">
    <property type="component" value="Unassembled WGS sequence"/>
</dbReference>
<feature type="compositionally biased region" description="Basic residues" evidence="1">
    <location>
        <begin position="182"/>
        <end position="196"/>
    </location>
</feature>
<feature type="region of interest" description="Disordered" evidence="1">
    <location>
        <begin position="155"/>
        <end position="204"/>
    </location>
</feature>
<evidence type="ECO:0000256" key="1">
    <source>
        <dbReference type="SAM" id="MobiDB-lite"/>
    </source>
</evidence>
<evidence type="ECO:0000313" key="2">
    <source>
        <dbReference type="EMBL" id="KAK1606559.1"/>
    </source>
</evidence>
<evidence type="ECO:0000313" key="3">
    <source>
        <dbReference type="Proteomes" id="UP001231189"/>
    </source>
</evidence>
<sequence>MEELQKMIADLSVNLKSGLSAVESKLESSHASMESKLASTQASVDATANSLLTLNTWKSGIDNQVSDLNQSMQELRKQVDRVAVGVGLSALGKPPGAAPPPAAPSVQAAGISLQGLNSGQGHGSTHDPRGQTAGSLTLALSTPVTGMEALKRRYPKAPAWGQADSQGEGSVMDQEEDAPSGKQRRRLRRVGRRPARIRGPEWTT</sequence>
<name>A0AAD8VHE7_LOLMU</name>
<reference evidence="2" key="1">
    <citation type="submission" date="2023-07" db="EMBL/GenBank/DDBJ databases">
        <title>A chromosome-level genome assembly of Lolium multiflorum.</title>
        <authorList>
            <person name="Chen Y."/>
            <person name="Copetti D."/>
            <person name="Kolliker R."/>
            <person name="Studer B."/>
        </authorList>
    </citation>
    <scope>NUCLEOTIDE SEQUENCE</scope>
    <source>
        <strain evidence="2">02402/16</strain>
        <tissue evidence="2">Leaf</tissue>
    </source>
</reference>
<proteinExistence type="predicted"/>
<dbReference type="AlphaFoldDB" id="A0AAD8VHE7"/>
<keyword evidence="3" id="KW-1185">Reference proteome</keyword>
<organism evidence="2 3">
    <name type="scientific">Lolium multiflorum</name>
    <name type="common">Italian ryegrass</name>
    <name type="synonym">Lolium perenne subsp. multiflorum</name>
    <dbReference type="NCBI Taxonomy" id="4521"/>
    <lineage>
        <taxon>Eukaryota</taxon>
        <taxon>Viridiplantae</taxon>
        <taxon>Streptophyta</taxon>
        <taxon>Embryophyta</taxon>
        <taxon>Tracheophyta</taxon>
        <taxon>Spermatophyta</taxon>
        <taxon>Magnoliopsida</taxon>
        <taxon>Liliopsida</taxon>
        <taxon>Poales</taxon>
        <taxon>Poaceae</taxon>
        <taxon>BOP clade</taxon>
        <taxon>Pooideae</taxon>
        <taxon>Poodae</taxon>
        <taxon>Poeae</taxon>
        <taxon>Poeae Chloroplast Group 2 (Poeae type)</taxon>
        <taxon>Loliodinae</taxon>
        <taxon>Loliinae</taxon>
        <taxon>Lolium</taxon>
    </lineage>
</organism>
<accession>A0AAD8VHE7</accession>
<dbReference type="EMBL" id="JAUUTY010000007">
    <property type="protein sequence ID" value="KAK1606559.1"/>
    <property type="molecule type" value="Genomic_DNA"/>
</dbReference>